<evidence type="ECO:0000313" key="2">
    <source>
        <dbReference type="Proteomes" id="UP000251799"/>
    </source>
</evidence>
<evidence type="ECO:0000313" key="1">
    <source>
        <dbReference type="EMBL" id="SPZ87941.1"/>
    </source>
</evidence>
<gene>
    <name evidence="1" type="ORF">NCTC8576_04347</name>
</gene>
<dbReference type="Proteomes" id="UP000251799">
    <property type="component" value="Unassembled WGS sequence"/>
</dbReference>
<name>A0A2X2J6T1_SHIBO</name>
<evidence type="ECO:0008006" key="3">
    <source>
        <dbReference type="Google" id="ProtNLM"/>
    </source>
</evidence>
<dbReference type="AlphaFoldDB" id="A0A2X2J6T1"/>
<dbReference type="EMBL" id="UAUR01000007">
    <property type="protein sequence ID" value="SPZ87941.1"/>
    <property type="molecule type" value="Genomic_DNA"/>
</dbReference>
<sequence length="58" mass="6783">MLNQHIGVRCFGHYRATIYAMEYNAMPDIAKLRMKTLHFRERHGINASAENFCVSIRV</sequence>
<accession>A0A2X2J6T1</accession>
<organism evidence="1 2">
    <name type="scientific">Shigella boydii</name>
    <dbReference type="NCBI Taxonomy" id="621"/>
    <lineage>
        <taxon>Bacteria</taxon>
        <taxon>Pseudomonadati</taxon>
        <taxon>Pseudomonadota</taxon>
        <taxon>Gammaproteobacteria</taxon>
        <taxon>Enterobacterales</taxon>
        <taxon>Enterobacteriaceae</taxon>
        <taxon>Shigella</taxon>
    </lineage>
</organism>
<protein>
    <recommendedName>
        <fullName evidence="3">Transposase</fullName>
    </recommendedName>
</protein>
<reference evidence="1 2" key="1">
    <citation type="submission" date="2018-06" db="EMBL/GenBank/DDBJ databases">
        <authorList>
            <consortium name="Pathogen Informatics"/>
            <person name="Doyle S."/>
        </authorList>
    </citation>
    <scope>NUCLEOTIDE SEQUENCE [LARGE SCALE GENOMIC DNA]</scope>
    <source>
        <strain evidence="1 2">NCTC8576</strain>
    </source>
</reference>
<proteinExistence type="predicted"/>